<comment type="caution">
    <text evidence="2">The sequence shown here is derived from an EMBL/GenBank/DDBJ whole genome shotgun (WGS) entry which is preliminary data.</text>
</comment>
<organism evidence="2 3">
    <name type="scientific">Vibrio alginolyticus</name>
    <dbReference type="NCBI Taxonomy" id="663"/>
    <lineage>
        <taxon>Bacteria</taxon>
        <taxon>Pseudomonadati</taxon>
        <taxon>Pseudomonadota</taxon>
        <taxon>Gammaproteobacteria</taxon>
        <taxon>Vibrionales</taxon>
        <taxon>Vibrionaceae</taxon>
        <taxon>Vibrio</taxon>
    </lineage>
</organism>
<keyword evidence="1" id="KW-0472">Membrane</keyword>
<protein>
    <submittedName>
        <fullName evidence="2">Methyl-accepting chemotaxis protein</fullName>
    </submittedName>
</protein>
<keyword evidence="3" id="KW-1185">Reference proteome</keyword>
<proteinExistence type="predicted"/>
<dbReference type="EMBL" id="LOSN02000002">
    <property type="protein sequence ID" value="PNP20787.1"/>
    <property type="molecule type" value="Genomic_DNA"/>
</dbReference>
<reference evidence="2" key="1">
    <citation type="submission" date="2017-12" db="EMBL/GenBank/DDBJ databases">
        <title>FDA dAtabase for Regulatory Grade micrObial Sequences (FDA-ARGOS): Supporting development and validation of Infectious Disease Dx tests.</title>
        <authorList>
            <person name="Hoffmann M."/>
            <person name="Allard M."/>
            <person name="Evans P."/>
            <person name="Brown E."/>
            <person name="Tallon L.J."/>
            <person name="Sadzewicz L."/>
            <person name="Sengamalay N."/>
            <person name="Ott S."/>
            <person name="Godinez A."/>
            <person name="Nagaraj S."/>
            <person name="Vavikolanu K."/>
            <person name="Aluvathingal J."/>
            <person name="Nadendla S."/>
            <person name="Hobson J."/>
            <person name="Sichtig H."/>
        </authorList>
    </citation>
    <scope>NUCLEOTIDE SEQUENCE [LARGE SCALE GENOMIC DNA]</scope>
    <source>
        <strain evidence="2">FDAARGOS_97</strain>
    </source>
</reference>
<feature type="non-terminal residue" evidence="2">
    <location>
        <position position="1"/>
    </location>
</feature>
<accession>A0ABX4X9F3</accession>
<keyword evidence="1" id="KW-1133">Transmembrane helix</keyword>
<sequence>DLDLSSAKRPSFVLPVPFFGDFSFEEQISFDWVFGFIRAVLIMTSVFAARRIIFGG</sequence>
<keyword evidence="1" id="KW-0812">Transmembrane</keyword>
<evidence type="ECO:0000313" key="2">
    <source>
        <dbReference type="EMBL" id="PNP20787.1"/>
    </source>
</evidence>
<dbReference type="Proteomes" id="UP000054316">
    <property type="component" value="Unassembled WGS sequence"/>
</dbReference>
<feature type="transmembrane region" description="Helical" evidence="1">
    <location>
        <begin position="32"/>
        <end position="53"/>
    </location>
</feature>
<gene>
    <name evidence="2" type="ORF">AL553_024515</name>
</gene>
<evidence type="ECO:0000256" key="1">
    <source>
        <dbReference type="SAM" id="Phobius"/>
    </source>
</evidence>
<evidence type="ECO:0000313" key="3">
    <source>
        <dbReference type="Proteomes" id="UP000054316"/>
    </source>
</evidence>
<name>A0ABX4X9F3_VIBAL</name>